<dbReference type="EMBL" id="GADI01000821">
    <property type="protein sequence ID" value="JAA72987.1"/>
    <property type="molecule type" value="mRNA"/>
</dbReference>
<feature type="non-terminal residue" evidence="3">
    <location>
        <position position="1"/>
    </location>
</feature>
<dbReference type="PROSITE" id="PS50279">
    <property type="entry name" value="BPTI_KUNITZ_2"/>
    <property type="match status" value="1"/>
</dbReference>
<feature type="transmembrane region" description="Helical" evidence="1">
    <location>
        <begin position="12"/>
        <end position="30"/>
    </location>
</feature>
<accession>A0A0K8RPG6</accession>
<keyword evidence="1" id="KW-0812">Transmembrane</keyword>
<dbReference type="Pfam" id="PF00014">
    <property type="entry name" value="Kunitz_BPTI"/>
    <property type="match status" value="1"/>
</dbReference>
<dbReference type="GO" id="GO:0004867">
    <property type="term" value="F:serine-type endopeptidase inhibitor activity"/>
    <property type="evidence" value="ECO:0007669"/>
    <property type="project" value="InterPro"/>
</dbReference>
<dbReference type="AlphaFoldDB" id="A0A0K8RPG6"/>
<name>A0A0K8RPG6_IXORI</name>
<keyword evidence="1" id="KW-1133">Transmembrane helix</keyword>
<organism evidence="3">
    <name type="scientific">Ixodes ricinus</name>
    <name type="common">Common tick</name>
    <name type="synonym">Acarus ricinus</name>
    <dbReference type="NCBI Taxonomy" id="34613"/>
    <lineage>
        <taxon>Eukaryota</taxon>
        <taxon>Metazoa</taxon>
        <taxon>Ecdysozoa</taxon>
        <taxon>Arthropoda</taxon>
        <taxon>Chelicerata</taxon>
        <taxon>Arachnida</taxon>
        <taxon>Acari</taxon>
        <taxon>Parasitiformes</taxon>
        <taxon>Ixodida</taxon>
        <taxon>Ixodoidea</taxon>
        <taxon>Ixodidae</taxon>
        <taxon>Ixodinae</taxon>
        <taxon>Ixodes</taxon>
    </lineage>
</organism>
<reference evidence="3" key="1">
    <citation type="submission" date="2012-12" db="EMBL/GenBank/DDBJ databases">
        <title>Identification and characterization of a phenylalanine ammonia-lyase gene family in Isatis indigotica Fort.</title>
        <authorList>
            <person name="Liu Q."/>
            <person name="Chen J."/>
            <person name="Zhou X."/>
            <person name="Di P."/>
            <person name="Xiao Y."/>
            <person name="Xuan H."/>
            <person name="Zhang L."/>
            <person name="Chen W."/>
        </authorList>
    </citation>
    <scope>NUCLEOTIDE SEQUENCE</scope>
    <source>
        <tissue evidence="3">Salivary gland</tissue>
    </source>
</reference>
<evidence type="ECO:0000256" key="1">
    <source>
        <dbReference type="SAM" id="Phobius"/>
    </source>
</evidence>
<dbReference type="InterPro" id="IPR002223">
    <property type="entry name" value="Kunitz_BPTI"/>
</dbReference>
<sequence>DRQRLYVPKNRKATIAVPCFFSAVVLISALTEEECRAPRAFSYCDPNVPPELLFYFNNGTDKCESDVGCGTGKNKFPSLQECEEGCPFGRHASSA</sequence>
<protein>
    <submittedName>
        <fullName evidence="3">Putative salivary kunitz domain protein</fullName>
    </submittedName>
</protein>
<evidence type="ECO:0000259" key="2">
    <source>
        <dbReference type="PROSITE" id="PS50279"/>
    </source>
</evidence>
<keyword evidence="1" id="KW-0472">Membrane</keyword>
<proteinExistence type="evidence at transcript level"/>
<evidence type="ECO:0000313" key="3">
    <source>
        <dbReference type="EMBL" id="JAA72987.1"/>
    </source>
</evidence>
<feature type="domain" description="BPTI/Kunitz inhibitor" evidence="2">
    <location>
        <begin position="35"/>
        <end position="86"/>
    </location>
</feature>
<dbReference type="InterPro" id="IPR036880">
    <property type="entry name" value="Kunitz_BPTI_sf"/>
</dbReference>
<dbReference type="SUPFAM" id="SSF57362">
    <property type="entry name" value="BPTI-like"/>
    <property type="match status" value="1"/>
</dbReference>
<dbReference type="Gene3D" id="4.10.410.10">
    <property type="entry name" value="Pancreatic trypsin inhibitor Kunitz domain"/>
    <property type="match status" value="1"/>
</dbReference>
<dbReference type="SMART" id="SM00131">
    <property type="entry name" value="KU"/>
    <property type="match status" value="1"/>
</dbReference>